<proteinExistence type="predicted"/>
<keyword evidence="2" id="KW-1185">Reference proteome</keyword>
<accession>A0A9N9IQ77</accession>
<evidence type="ECO:0000313" key="1">
    <source>
        <dbReference type="EMBL" id="CAG8745092.1"/>
    </source>
</evidence>
<sequence length="429" mass="50346">MDQRKIPVNIKINIFRYIKNPLNLILSCKEWRNVANNSEAKAEWIISNHGKAHALFHAVKLGPFFIDLPTAQALITKGAVLSRYFVQRLLLHYGSYDPTLIGLKITHNVGQIDPNRIKSLQQKIRAPWASDIQLSVFAYFLTMAQNQFETIEWVRPDVKAITERLMELVELKFQLNYNVIIKILYLFEDRLEDIGETLMESFMYIKQDTRENFSDLCLIESLKPHHNSNKYQVWDFLYVFVQNNPEIAFNKVLNHYLKKNENLIKESEIPKLSLSSNFYDWIIKTFGSDAQNTKLCFEDILKARIGIDKQLQQNTNGDIPPGINQHEFHAICNIYKVYCNTSNFYLPSHLVMISQCTSQEILAPLFKYYLPDLFNVEKTFELPMQVFDDSDNNYNHIFPKSTKKKRKKRLLKEWNQALYDISAHNNTQF</sequence>
<organism evidence="1 2">
    <name type="scientific">Cetraspora pellucida</name>
    <dbReference type="NCBI Taxonomy" id="1433469"/>
    <lineage>
        <taxon>Eukaryota</taxon>
        <taxon>Fungi</taxon>
        <taxon>Fungi incertae sedis</taxon>
        <taxon>Mucoromycota</taxon>
        <taxon>Glomeromycotina</taxon>
        <taxon>Glomeromycetes</taxon>
        <taxon>Diversisporales</taxon>
        <taxon>Gigasporaceae</taxon>
        <taxon>Cetraspora</taxon>
    </lineage>
</organism>
<reference evidence="1" key="1">
    <citation type="submission" date="2021-06" db="EMBL/GenBank/DDBJ databases">
        <authorList>
            <person name="Kallberg Y."/>
            <person name="Tangrot J."/>
            <person name="Rosling A."/>
        </authorList>
    </citation>
    <scope>NUCLEOTIDE SEQUENCE</scope>
    <source>
        <strain evidence="1">FL966</strain>
    </source>
</reference>
<dbReference type="OrthoDB" id="270318at2759"/>
<comment type="caution">
    <text evidence="1">The sequence shown here is derived from an EMBL/GenBank/DDBJ whole genome shotgun (WGS) entry which is preliminary data.</text>
</comment>
<gene>
    <name evidence="1" type="ORF">CPELLU_LOCUS14324</name>
</gene>
<name>A0A9N9IQ77_9GLOM</name>
<dbReference type="EMBL" id="CAJVQA010016796">
    <property type="protein sequence ID" value="CAG8745092.1"/>
    <property type="molecule type" value="Genomic_DNA"/>
</dbReference>
<dbReference type="AlphaFoldDB" id="A0A9N9IQ77"/>
<evidence type="ECO:0000313" key="2">
    <source>
        <dbReference type="Proteomes" id="UP000789759"/>
    </source>
</evidence>
<dbReference type="Proteomes" id="UP000789759">
    <property type="component" value="Unassembled WGS sequence"/>
</dbReference>
<protein>
    <submittedName>
        <fullName evidence="1">21233_t:CDS:1</fullName>
    </submittedName>
</protein>
<feature type="non-terminal residue" evidence="1">
    <location>
        <position position="1"/>
    </location>
</feature>